<keyword evidence="4 6" id="KW-1133">Transmembrane helix</keyword>
<feature type="transmembrane region" description="Helical" evidence="6">
    <location>
        <begin position="221"/>
        <end position="242"/>
    </location>
</feature>
<keyword evidence="5 6" id="KW-0472">Membrane</keyword>
<feature type="transmembrane region" description="Helical" evidence="6">
    <location>
        <begin position="121"/>
        <end position="138"/>
    </location>
</feature>
<feature type="transmembrane region" description="Helical" evidence="6">
    <location>
        <begin position="29"/>
        <end position="48"/>
    </location>
</feature>
<accession>A0ABM8DVG7</accession>
<evidence type="ECO:0000256" key="2">
    <source>
        <dbReference type="ARBA" id="ARBA00007362"/>
    </source>
</evidence>
<organism evidence="8 9">
    <name type="scientific">Microbacterium terricola</name>
    <dbReference type="NCBI Taxonomy" id="344163"/>
    <lineage>
        <taxon>Bacteria</taxon>
        <taxon>Bacillati</taxon>
        <taxon>Actinomycetota</taxon>
        <taxon>Actinomycetes</taxon>
        <taxon>Micrococcales</taxon>
        <taxon>Microbacteriaceae</taxon>
        <taxon>Microbacterium</taxon>
    </lineage>
</organism>
<feature type="transmembrane region" description="Helical" evidence="6">
    <location>
        <begin position="185"/>
        <end position="206"/>
    </location>
</feature>
<dbReference type="InterPro" id="IPR050638">
    <property type="entry name" value="AA-Vitamin_Transporters"/>
</dbReference>
<comment type="similarity">
    <text evidence="2">Belongs to the EamA transporter family.</text>
</comment>
<comment type="subcellular location">
    <subcellularLocation>
        <location evidence="1">Membrane</location>
        <topology evidence="1">Multi-pass membrane protein</topology>
    </subcellularLocation>
</comment>
<evidence type="ECO:0000256" key="4">
    <source>
        <dbReference type="ARBA" id="ARBA00022989"/>
    </source>
</evidence>
<dbReference type="PANTHER" id="PTHR32322:SF2">
    <property type="entry name" value="EAMA DOMAIN-CONTAINING PROTEIN"/>
    <property type="match status" value="1"/>
</dbReference>
<keyword evidence="3 6" id="KW-0812">Transmembrane</keyword>
<evidence type="ECO:0000256" key="1">
    <source>
        <dbReference type="ARBA" id="ARBA00004141"/>
    </source>
</evidence>
<evidence type="ECO:0000256" key="5">
    <source>
        <dbReference type="ARBA" id="ARBA00023136"/>
    </source>
</evidence>
<feature type="transmembrane region" description="Helical" evidence="6">
    <location>
        <begin position="95"/>
        <end position="114"/>
    </location>
</feature>
<dbReference type="SUPFAM" id="SSF103481">
    <property type="entry name" value="Multidrug resistance efflux transporter EmrE"/>
    <property type="match status" value="2"/>
</dbReference>
<feature type="transmembrane region" description="Helical" evidence="6">
    <location>
        <begin position="144"/>
        <end position="164"/>
    </location>
</feature>
<name>A0ABM8DVG7_9MICO</name>
<feature type="domain" description="EamA" evidence="7">
    <location>
        <begin position="145"/>
        <end position="292"/>
    </location>
</feature>
<protein>
    <submittedName>
        <fullName evidence="8">Multidrug transporter</fullName>
    </submittedName>
</protein>
<evidence type="ECO:0000313" key="8">
    <source>
        <dbReference type="EMBL" id="BDV29633.1"/>
    </source>
</evidence>
<feature type="domain" description="EamA" evidence="7">
    <location>
        <begin position="3"/>
        <end position="137"/>
    </location>
</feature>
<sequence length="307" mass="30712">MAAVVVSVVLWSTAYGLSALVLVTASPAVLSELRLLLAVPLLVAMVIVRRAPDRGLCALGAALRRPRTVLLALTGVALFYLPSNLGLALSSAGTAALMSASLPVLTALLAWGMLRERVTGRVAAGLALTTCGIVLASARAAQFGLGAVLLVAGLASYALYTVLLRRLAPPQGGAQRTAGGAAPDPLVLATATAIWGALLLTPWVAVELVAGTAAWPTGTTGWVSILILALVVTGPTMALYNYGAERVPAAFSGTAAAAVPVLGYAFAVVLGEPLEPLKVAGGTLALAGIVLAAMPARASAPVVVSAS</sequence>
<feature type="transmembrane region" description="Helical" evidence="6">
    <location>
        <begin position="277"/>
        <end position="296"/>
    </location>
</feature>
<feature type="transmembrane region" description="Helical" evidence="6">
    <location>
        <begin position="249"/>
        <end position="271"/>
    </location>
</feature>
<evidence type="ECO:0000313" key="9">
    <source>
        <dbReference type="Proteomes" id="UP001317779"/>
    </source>
</evidence>
<evidence type="ECO:0000259" key="7">
    <source>
        <dbReference type="Pfam" id="PF00892"/>
    </source>
</evidence>
<dbReference type="Proteomes" id="UP001317779">
    <property type="component" value="Chromosome"/>
</dbReference>
<dbReference type="Pfam" id="PF00892">
    <property type="entry name" value="EamA"/>
    <property type="match status" value="2"/>
</dbReference>
<reference evidence="8 9" key="1">
    <citation type="submission" date="2022-12" db="EMBL/GenBank/DDBJ databases">
        <title>Microbacterium terricola strain KV-448 chromosome, complete genome.</title>
        <authorList>
            <person name="Oshima T."/>
            <person name="Moriya T."/>
            <person name="Bessho Y."/>
        </authorList>
    </citation>
    <scope>NUCLEOTIDE SEQUENCE [LARGE SCALE GENOMIC DNA]</scope>
    <source>
        <strain evidence="8 9">KV-448</strain>
    </source>
</reference>
<dbReference type="PANTHER" id="PTHR32322">
    <property type="entry name" value="INNER MEMBRANE TRANSPORTER"/>
    <property type="match status" value="1"/>
</dbReference>
<evidence type="ECO:0000256" key="3">
    <source>
        <dbReference type="ARBA" id="ARBA00022692"/>
    </source>
</evidence>
<dbReference type="EMBL" id="AP027141">
    <property type="protein sequence ID" value="BDV29633.1"/>
    <property type="molecule type" value="Genomic_DNA"/>
</dbReference>
<evidence type="ECO:0000256" key="6">
    <source>
        <dbReference type="SAM" id="Phobius"/>
    </source>
</evidence>
<feature type="transmembrane region" description="Helical" evidence="6">
    <location>
        <begin position="69"/>
        <end position="89"/>
    </location>
</feature>
<keyword evidence="9" id="KW-1185">Reference proteome</keyword>
<gene>
    <name evidence="8" type="ORF">Microterr_02930</name>
</gene>
<dbReference type="InterPro" id="IPR037185">
    <property type="entry name" value="EmrE-like"/>
</dbReference>
<dbReference type="InterPro" id="IPR000620">
    <property type="entry name" value="EamA_dom"/>
</dbReference>
<proteinExistence type="inferred from homology"/>